<evidence type="ECO:0000313" key="3">
    <source>
        <dbReference type="Proteomes" id="UP000183952"/>
    </source>
</evidence>
<sequence>MRKNKKYKIGKVTKIFIFILAQIVILFATGPTLIYCGPFSHLKSIVAQSAYTSSRMVWLTEQYMSKESIDKMMGISDNSQNDYINNSKGNVVKIPEKPGKDCDIFEVKGRKFKGLLISVEDPKRVAIGYCDKTKKEGQSTSEIAKELDAFAAINGGGFFTRAEGLEEAWSGLGGIPSGVIISKGELIFSDSSDYNRKNNVAAFTDKGELLVGLYSYNELKAKNVQEAICFGPALVINGKKTMLGEYGGWGIAPRTAIGQRKDGSVVMIVIEGRKINSVGATLEDVQDIMLKLGVVNATNLDGGYSTTMYYAGQVVNKPYNILGERAVPTIFYVKKDEK</sequence>
<protein>
    <submittedName>
        <fullName evidence="2">Exopolysaccharide biosynthesis protein</fullName>
    </submittedName>
</protein>
<name>A0A1M6Q6J4_9CLOT</name>
<dbReference type="EMBL" id="FRAD01000015">
    <property type="protein sequence ID" value="SHK15736.1"/>
    <property type="molecule type" value="Genomic_DNA"/>
</dbReference>
<dbReference type="PANTHER" id="PTHR40446">
    <property type="entry name" value="N-ACETYLGLUCOSAMINE-1-PHOSPHODIESTER ALPHA-N-ACETYLGLUCOSAMINIDASE"/>
    <property type="match status" value="1"/>
</dbReference>
<evidence type="ECO:0000313" key="2">
    <source>
        <dbReference type="EMBL" id="SHK15736.1"/>
    </source>
</evidence>
<dbReference type="RefSeq" id="WP_072903869.1">
    <property type="nucleotide sequence ID" value="NZ_FRAD01000015.1"/>
</dbReference>
<dbReference type="AlphaFoldDB" id="A0A1M6Q6J4"/>
<dbReference type="Proteomes" id="UP000183952">
    <property type="component" value="Unassembled WGS sequence"/>
</dbReference>
<gene>
    <name evidence="2" type="ORF">SAMN02745248_01913</name>
</gene>
<dbReference type="PANTHER" id="PTHR40446:SF2">
    <property type="entry name" value="N-ACETYLGLUCOSAMINE-1-PHOSPHODIESTER ALPHA-N-ACETYLGLUCOSAMINIDASE"/>
    <property type="match status" value="1"/>
</dbReference>
<reference evidence="2 3" key="1">
    <citation type="submission" date="2016-11" db="EMBL/GenBank/DDBJ databases">
        <authorList>
            <person name="Jaros S."/>
            <person name="Januszkiewicz K."/>
            <person name="Wedrychowicz H."/>
        </authorList>
    </citation>
    <scope>NUCLEOTIDE SEQUENCE [LARGE SCALE GENOMIC DNA]</scope>
    <source>
        <strain evidence="2 3">DSM 3090</strain>
    </source>
</reference>
<accession>A0A1M6Q6J4</accession>
<evidence type="ECO:0000259" key="1">
    <source>
        <dbReference type="Pfam" id="PF09992"/>
    </source>
</evidence>
<organism evidence="2 3">
    <name type="scientific">Hathewaya proteolytica DSM 3090</name>
    <dbReference type="NCBI Taxonomy" id="1121331"/>
    <lineage>
        <taxon>Bacteria</taxon>
        <taxon>Bacillati</taxon>
        <taxon>Bacillota</taxon>
        <taxon>Clostridia</taxon>
        <taxon>Eubacteriales</taxon>
        <taxon>Clostridiaceae</taxon>
        <taxon>Hathewaya</taxon>
    </lineage>
</organism>
<dbReference type="InterPro" id="IPR018711">
    <property type="entry name" value="NAGPA"/>
</dbReference>
<keyword evidence="3" id="KW-1185">Reference proteome</keyword>
<dbReference type="OrthoDB" id="9809781at2"/>
<dbReference type="Pfam" id="PF09992">
    <property type="entry name" value="NAGPA"/>
    <property type="match status" value="1"/>
</dbReference>
<dbReference type="STRING" id="1121331.SAMN02745248_01913"/>
<feature type="domain" description="Phosphodiester glycosidase" evidence="1">
    <location>
        <begin position="150"/>
        <end position="333"/>
    </location>
</feature>
<proteinExistence type="predicted"/>